<evidence type="ECO:0000313" key="2">
    <source>
        <dbReference type="Proteomes" id="UP001066276"/>
    </source>
</evidence>
<name>A0AAV7VAB4_PLEWA</name>
<organism evidence="1 2">
    <name type="scientific">Pleurodeles waltl</name>
    <name type="common">Iberian ribbed newt</name>
    <dbReference type="NCBI Taxonomy" id="8319"/>
    <lineage>
        <taxon>Eukaryota</taxon>
        <taxon>Metazoa</taxon>
        <taxon>Chordata</taxon>
        <taxon>Craniata</taxon>
        <taxon>Vertebrata</taxon>
        <taxon>Euteleostomi</taxon>
        <taxon>Amphibia</taxon>
        <taxon>Batrachia</taxon>
        <taxon>Caudata</taxon>
        <taxon>Salamandroidea</taxon>
        <taxon>Salamandridae</taxon>
        <taxon>Pleurodelinae</taxon>
        <taxon>Pleurodeles</taxon>
    </lineage>
</organism>
<sequence length="74" mass="8135">MKRGSVAGGLMLAGRPADAVFSRLSLGLLPEDFLGWHSAVMPERMRAGPEGERLHTWAAHTAERQRPQLRGEDV</sequence>
<accession>A0AAV7VAB4</accession>
<evidence type="ECO:0000313" key="1">
    <source>
        <dbReference type="EMBL" id="KAJ1197351.1"/>
    </source>
</evidence>
<keyword evidence="2" id="KW-1185">Reference proteome</keyword>
<comment type="caution">
    <text evidence="1">The sequence shown here is derived from an EMBL/GenBank/DDBJ whole genome shotgun (WGS) entry which is preliminary data.</text>
</comment>
<protein>
    <submittedName>
        <fullName evidence="1">Uncharacterized protein</fullName>
    </submittedName>
</protein>
<dbReference type="EMBL" id="JANPWB010000003">
    <property type="protein sequence ID" value="KAJ1197351.1"/>
    <property type="molecule type" value="Genomic_DNA"/>
</dbReference>
<reference evidence="1" key="1">
    <citation type="journal article" date="2022" name="bioRxiv">
        <title>Sequencing and chromosome-scale assembly of the giantPleurodeles waltlgenome.</title>
        <authorList>
            <person name="Brown T."/>
            <person name="Elewa A."/>
            <person name="Iarovenko S."/>
            <person name="Subramanian E."/>
            <person name="Araus A.J."/>
            <person name="Petzold A."/>
            <person name="Susuki M."/>
            <person name="Suzuki K.-i.T."/>
            <person name="Hayashi T."/>
            <person name="Toyoda A."/>
            <person name="Oliveira C."/>
            <person name="Osipova E."/>
            <person name="Leigh N.D."/>
            <person name="Simon A."/>
            <person name="Yun M.H."/>
        </authorList>
    </citation>
    <scope>NUCLEOTIDE SEQUENCE</scope>
    <source>
        <strain evidence="1">20211129_DDA</strain>
        <tissue evidence="1">Liver</tissue>
    </source>
</reference>
<gene>
    <name evidence="1" type="ORF">NDU88_001211</name>
</gene>
<dbReference type="Proteomes" id="UP001066276">
    <property type="component" value="Chromosome 2_1"/>
</dbReference>
<proteinExistence type="predicted"/>
<dbReference type="AlphaFoldDB" id="A0AAV7VAB4"/>